<dbReference type="OrthoDB" id="3564018at2759"/>
<accession>A0A2J6TI35</accession>
<feature type="compositionally biased region" description="Low complexity" evidence="1">
    <location>
        <begin position="21"/>
        <end position="43"/>
    </location>
</feature>
<evidence type="ECO:0000256" key="1">
    <source>
        <dbReference type="SAM" id="MobiDB-lite"/>
    </source>
</evidence>
<dbReference type="Proteomes" id="UP000235371">
    <property type="component" value="Unassembled WGS sequence"/>
</dbReference>
<dbReference type="EMBL" id="KZ613783">
    <property type="protein sequence ID" value="PMD62679.1"/>
    <property type="molecule type" value="Genomic_DNA"/>
</dbReference>
<gene>
    <name evidence="2" type="ORF">K444DRAFT_627573</name>
</gene>
<dbReference type="RefSeq" id="XP_024739583.1">
    <property type="nucleotide sequence ID" value="XM_024882821.1"/>
</dbReference>
<evidence type="ECO:0000313" key="2">
    <source>
        <dbReference type="EMBL" id="PMD62679.1"/>
    </source>
</evidence>
<reference evidence="2 3" key="1">
    <citation type="submission" date="2016-04" db="EMBL/GenBank/DDBJ databases">
        <title>A degradative enzymes factory behind the ericoid mycorrhizal symbiosis.</title>
        <authorList>
            <consortium name="DOE Joint Genome Institute"/>
            <person name="Martino E."/>
            <person name="Morin E."/>
            <person name="Grelet G."/>
            <person name="Kuo A."/>
            <person name="Kohler A."/>
            <person name="Daghino S."/>
            <person name="Barry K."/>
            <person name="Choi C."/>
            <person name="Cichocki N."/>
            <person name="Clum A."/>
            <person name="Copeland A."/>
            <person name="Hainaut M."/>
            <person name="Haridas S."/>
            <person name="Labutti K."/>
            <person name="Lindquist E."/>
            <person name="Lipzen A."/>
            <person name="Khouja H.-R."/>
            <person name="Murat C."/>
            <person name="Ohm R."/>
            <person name="Olson A."/>
            <person name="Spatafora J."/>
            <person name="Veneault-Fourrey C."/>
            <person name="Henrissat B."/>
            <person name="Grigoriev I."/>
            <person name="Martin F."/>
            <person name="Perotto S."/>
        </authorList>
    </citation>
    <scope>NUCLEOTIDE SEQUENCE [LARGE SCALE GENOMIC DNA]</scope>
    <source>
        <strain evidence="2 3">E</strain>
    </source>
</reference>
<feature type="compositionally biased region" description="Basic residues" evidence="1">
    <location>
        <begin position="112"/>
        <end position="127"/>
    </location>
</feature>
<evidence type="ECO:0000313" key="3">
    <source>
        <dbReference type="Proteomes" id="UP000235371"/>
    </source>
</evidence>
<organism evidence="2 3">
    <name type="scientific">Hyaloscypha bicolor E</name>
    <dbReference type="NCBI Taxonomy" id="1095630"/>
    <lineage>
        <taxon>Eukaryota</taxon>
        <taxon>Fungi</taxon>
        <taxon>Dikarya</taxon>
        <taxon>Ascomycota</taxon>
        <taxon>Pezizomycotina</taxon>
        <taxon>Leotiomycetes</taxon>
        <taxon>Helotiales</taxon>
        <taxon>Hyaloscyphaceae</taxon>
        <taxon>Hyaloscypha</taxon>
        <taxon>Hyaloscypha bicolor</taxon>
    </lineage>
</organism>
<sequence>MKYPKLPSLFQSRSRTETMGSSHSTSSSTSPSSSSPSAKTTSSLHRRDCPVSARVPVLPITCIRSEEDRGRSLSPRRTTSTDERVSSEQPIRGGFPYYEEVGKGAEHERRSGEKKRRRRFRRSLGAR</sequence>
<name>A0A2J6TI35_9HELO</name>
<feature type="region of interest" description="Disordered" evidence="1">
    <location>
        <begin position="1"/>
        <end position="127"/>
    </location>
</feature>
<feature type="compositionally biased region" description="Basic and acidic residues" evidence="1">
    <location>
        <begin position="100"/>
        <end position="111"/>
    </location>
</feature>
<dbReference type="GeneID" id="36590898"/>
<dbReference type="AlphaFoldDB" id="A0A2J6TI35"/>
<protein>
    <submittedName>
        <fullName evidence="2">Uncharacterized protein</fullName>
    </submittedName>
</protein>
<dbReference type="InParanoid" id="A0A2J6TI35"/>
<proteinExistence type="predicted"/>
<keyword evidence="3" id="KW-1185">Reference proteome</keyword>
<feature type="compositionally biased region" description="Polar residues" evidence="1">
    <location>
        <begin position="9"/>
        <end position="20"/>
    </location>
</feature>